<dbReference type="GO" id="GO:0003958">
    <property type="term" value="F:NADPH-hemoprotein reductase activity"/>
    <property type="evidence" value="ECO:0007669"/>
    <property type="project" value="UniProtKB-UniRule"/>
</dbReference>
<comment type="catalytic activity">
    <reaction evidence="10">
        <text>2 oxidized [cytochrome P450] + NADPH = 2 reduced [cytochrome P450] + NADP(+) + H(+)</text>
        <dbReference type="Rhea" id="RHEA:24040"/>
        <dbReference type="Rhea" id="RHEA-COMP:14627"/>
        <dbReference type="Rhea" id="RHEA-COMP:14628"/>
        <dbReference type="ChEBI" id="CHEBI:15378"/>
        <dbReference type="ChEBI" id="CHEBI:55376"/>
        <dbReference type="ChEBI" id="CHEBI:57783"/>
        <dbReference type="ChEBI" id="CHEBI:58349"/>
        <dbReference type="ChEBI" id="CHEBI:60344"/>
        <dbReference type="EC" id="1.6.2.4"/>
    </reaction>
</comment>
<dbReference type="GO" id="GO:0005829">
    <property type="term" value="C:cytosol"/>
    <property type="evidence" value="ECO:0007669"/>
    <property type="project" value="TreeGrafter"/>
</dbReference>
<feature type="domain" description="Flavodoxin-like" evidence="12">
    <location>
        <begin position="210"/>
        <end position="357"/>
    </location>
</feature>
<evidence type="ECO:0000259" key="13">
    <source>
        <dbReference type="PROSITE" id="PS51384"/>
    </source>
</evidence>
<dbReference type="InterPro" id="IPR003097">
    <property type="entry name" value="CysJ-like_FAD-binding"/>
</dbReference>
<evidence type="ECO:0000256" key="3">
    <source>
        <dbReference type="ARBA" id="ARBA00022692"/>
    </source>
</evidence>
<dbReference type="GO" id="GO:0010181">
    <property type="term" value="F:FMN binding"/>
    <property type="evidence" value="ECO:0007669"/>
    <property type="project" value="UniProtKB-UniRule"/>
</dbReference>
<evidence type="ECO:0000256" key="7">
    <source>
        <dbReference type="ARBA" id="ARBA00022989"/>
    </source>
</evidence>
<keyword evidence="4 10" id="KW-0256">Endoplasmic reticulum</keyword>
<dbReference type="GO" id="GO:0005789">
    <property type="term" value="C:endoplasmic reticulum membrane"/>
    <property type="evidence" value="ECO:0007669"/>
    <property type="project" value="UniProtKB-SubCell"/>
</dbReference>
<keyword evidence="1 10" id="KW-0285">Flavoprotein</keyword>
<comment type="cofactor">
    <cofactor evidence="10">
        <name>FMN</name>
        <dbReference type="ChEBI" id="CHEBI:58210"/>
    </cofactor>
    <text evidence="10">Binds 1 FMN per monomer.</text>
</comment>
<dbReference type="Proteomes" id="UP000095280">
    <property type="component" value="Unplaced"/>
</dbReference>
<dbReference type="InterPro" id="IPR001094">
    <property type="entry name" value="Flavdoxin-like"/>
</dbReference>
<sequence>LNNQWRQLRQQSNIRVNIFNAAAATKTFVVTAKNYAFKRGNVSSFVDTIPAASEFNAISICRDNHAADWNFASFKCLIGQVQAAAHPNCVSAFGEVSFPSERNNEVNEHSTKCRFAAQRTRRLVSSTCRAWMLGLSAFDCAIIGGVAGVCVYYFVFVRKPRNGNGSGLAPPSTLGQASFQSIPPTSKGAAADDYDESSFISKMQAKNRNIVVFYGSQTGTAEDFATRLSKEALRYGLRAMSCDPEECDMKELAHLADIPNSLAIFCLATYGEGDPTDNLQEFFTMLKDCDRNELDLTGVNYCVFGLGNKTYEHYNAIGQLVDKKLEELGAKRIYELGLGDDDANIEEDFNNWKEGMWPAACQQLGVSAEAQDIKYRQYQLVNHEPGSVPPEKLYKGEISRLGSLQRQRPPFDAKNPYLAAVTENRELHTGGDRSCLHLELDIGDSRIRYESGDHVAVYPVNRSELVDKLGELLQCDLDQPFSLNNVDDDSTKKHPFPCPTTYRIAFLHYLDITANPKTNLLNELSDYTDNEEHKQMLKKMGSNTEEGKALYHDWIISARRHIVAVLEDLDSVKPPPDHLCELLPRLQARYYSIASSPKLHPKSVHVCAAVVRYTTSTNRLVLGVATGEFADKPAQLPVYVRRSQFRLPYKHQTPVIMVGPGTGFAPFRGFLQEREWAKDQGKPVGKTILYTGCRNRDIDYIYSQELEAWKDKGVITNLQVAFSRDQGEKVYVQHLMRRDENSREIWEVLELGGHFYVCGDAKHMARDVMAALEEIVEKHGSKSRQEAQDYIKKLSNKGRYSADGAAAPLALSAAPLIGRQLTLASGAVVVGSAAALAVGRVQSATIQALDGAPAAAVGAATNARSLRLRLLAVQVLVAVVECPAVPRVKGGRGCSRRCCCCFCCWRRGTARVGASGSATAVDAAADSAAAGVHGGALVAAQTEAAASVGVLADALAGRVVADQNAKVARAGGSGAADQQGPGPDHLGVVAAHLLGGARFGREVVVIVLHVPEIHEAGCAGNAEVGAVTARPVLPDPLVSGNHPFSRSVVSDFALRSPISRLLHQPVVPFLTEVLEAAEHHISGAGLAASLASGSPGSEHIVRVQDDLLVSFAQRHQLSLGVADRYEQQQERQADCSQSMLSSSSSSLNSGFGFSAVVAAAATYFGTLDFFSTETVEDSADFRATELYYQTRRMCQNPRGRRRRDLRQRRHRQPCRPRRRPPAAAAAAAPSNGGETAPSPTLLLPRPPNSITAARLRRGWRRRRTAARQRSKIIGARRRRRPPLLLHHQAPKLTMATGRLNER</sequence>
<dbReference type="InterPro" id="IPR008254">
    <property type="entry name" value="Flavodoxin/NO_synth"/>
</dbReference>
<evidence type="ECO:0000256" key="2">
    <source>
        <dbReference type="ARBA" id="ARBA00022643"/>
    </source>
</evidence>
<feature type="binding site" evidence="10">
    <location>
        <position position="433"/>
    </location>
    <ligand>
        <name>NADP(+)</name>
        <dbReference type="ChEBI" id="CHEBI:58349"/>
    </ligand>
</feature>
<dbReference type="FunFam" id="1.20.990.10:FF:000001">
    <property type="entry name" value="NADPH--cytochrome P450 reductase"/>
    <property type="match status" value="1"/>
</dbReference>
<name>A0A1I8H918_9PLAT</name>
<evidence type="ECO:0000256" key="5">
    <source>
        <dbReference type="ARBA" id="ARBA00022827"/>
    </source>
</evidence>
<evidence type="ECO:0000256" key="9">
    <source>
        <dbReference type="ARBA" id="ARBA00023136"/>
    </source>
</evidence>
<protein>
    <recommendedName>
        <fullName evidence="10">NADPH--cytochrome P450 reductase</fullName>
        <shortName evidence="10">CPR</shortName>
        <shortName evidence="10">P450R</shortName>
        <ecNumber evidence="10">1.6.2.4</ecNumber>
    </recommendedName>
</protein>
<comment type="similarity">
    <text evidence="10">In the N-terminal section; belongs to the flavodoxin family.</text>
</comment>
<dbReference type="PROSITE" id="PS50902">
    <property type="entry name" value="FLAVODOXIN_LIKE"/>
    <property type="match status" value="1"/>
</dbReference>
<dbReference type="Gene3D" id="2.40.30.10">
    <property type="entry name" value="Translation factors"/>
    <property type="match status" value="1"/>
</dbReference>
<keyword evidence="8 10" id="KW-0560">Oxidoreductase</keyword>
<dbReference type="SUPFAM" id="SSF63380">
    <property type="entry name" value="Riboflavin synthase domain-like"/>
    <property type="match status" value="1"/>
</dbReference>
<dbReference type="InterPro" id="IPR023173">
    <property type="entry name" value="NADPH_Cyt_P450_Rdtase_alpha"/>
</dbReference>
<feature type="region of interest" description="Disordered" evidence="11">
    <location>
        <begin position="1193"/>
        <end position="1247"/>
    </location>
</feature>
<keyword evidence="5 10" id="KW-0274">FAD</keyword>
<feature type="binding site" evidence="10">
    <location>
        <begin position="216"/>
        <end position="221"/>
    </location>
    <ligand>
        <name>FMN</name>
        <dbReference type="ChEBI" id="CHEBI:58210"/>
    </ligand>
</feature>
<dbReference type="SUPFAM" id="SSF52343">
    <property type="entry name" value="Ferredoxin reductase-like, C-terminal NADP-linked domain"/>
    <property type="match status" value="1"/>
</dbReference>
<comment type="caution">
    <text evidence="10">Lacks conserved residue(s) required for the propagation of feature annotation.</text>
</comment>
<feature type="binding site" evidence="10">
    <location>
        <position position="559"/>
    </location>
    <ligand>
        <name>FAD</name>
        <dbReference type="ChEBI" id="CHEBI:57692"/>
    </ligand>
</feature>
<feature type="binding site" evidence="10">
    <location>
        <position position="613"/>
    </location>
    <ligand>
        <name>FAD</name>
        <dbReference type="ChEBI" id="CHEBI:57692"/>
    </ligand>
</feature>
<dbReference type="GO" id="GO:0009725">
    <property type="term" value="P:response to hormone"/>
    <property type="evidence" value="ECO:0007669"/>
    <property type="project" value="TreeGrafter"/>
</dbReference>
<reference evidence="15" key="1">
    <citation type="submission" date="2016-11" db="UniProtKB">
        <authorList>
            <consortium name="WormBaseParasite"/>
        </authorList>
    </citation>
    <scope>IDENTIFICATION</scope>
</reference>
<dbReference type="InterPro" id="IPR001709">
    <property type="entry name" value="Flavoprot_Pyr_Nucl_cyt_Rdtase"/>
</dbReference>
<dbReference type="Gene3D" id="3.40.50.360">
    <property type="match status" value="1"/>
</dbReference>
<keyword evidence="14" id="KW-1185">Reference proteome</keyword>
<dbReference type="FunFam" id="3.40.50.80:FF:000001">
    <property type="entry name" value="NADPH--cytochrome P450 reductase 1"/>
    <property type="match status" value="1"/>
</dbReference>
<feature type="compositionally biased region" description="Basic residues" evidence="11">
    <location>
        <begin position="1198"/>
        <end position="1220"/>
    </location>
</feature>
<evidence type="ECO:0000256" key="8">
    <source>
        <dbReference type="ARBA" id="ARBA00023002"/>
    </source>
</evidence>
<dbReference type="GO" id="GO:0050660">
    <property type="term" value="F:flavin adenine dinucleotide binding"/>
    <property type="evidence" value="ECO:0007669"/>
    <property type="project" value="UniProtKB-UniRule"/>
</dbReference>
<dbReference type="SUPFAM" id="SSF52218">
    <property type="entry name" value="Flavoproteins"/>
    <property type="match status" value="1"/>
</dbReference>
<keyword evidence="9 10" id="KW-0472">Membrane</keyword>
<dbReference type="CDD" id="cd06204">
    <property type="entry name" value="CYPOR"/>
    <property type="match status" value="1"/>
</dbReference>
<dbReference type="InterPro" id="IPR017938">
    <property type="entry name" value="Riboflavin_synthase-like_b-brl"/>
</dbReference>
<comment type="subcellular location">
    <subcellularLocation>
        <location evidence="10">Endoplasmic reticulum membrane</location>
        <topology evidence="10">Single-pass membrane protein</topology>
        <orientation evidence="10">Cytoplasmic side</orientation>
    </subcellularLocation>
</comment>
<feature type="binding site" evidence="10">
    <location>
        <begin position="306"/>
        <end position="315"/>
    </location>
    <ligand>
        <name>FMN</name>
        <dbReference type="ChEBI" id="CHEBI:58210"/>
    </ligand>
</feature>
<evidence type="ECO:0000256" key="11">
    <source>
        <dbReference type="SAM" id="MobiDB-lite"/>
    </source>
</evidence>
<dbReference type="InterPro" id="IPR039261">
    <property type="entry name" value="FNR_nucleotide-bd"/>
</dbReference>
<feature type="binding site" evidence="10">
    <location>
        <begin position="268"/>
        <end position="271"/>
    </location>
    <ligand>
        <name>FMN</name>
        <dbReference type="ChEBI" id="CHEBI:58210"/>
    </ligand>
</feature>
<feature type="transmembrane region" description="Helical" evidence="10">
    <location>
        <begin position="130"/>
        <end position="155"/>
    </location>
</feature>
<feature type="binding site" evidence="10">
    <location>
        <begin position="589"/>
        <end position="592"/>
    </location>
    <ligand>
        <name>FAD</name>
        <dbReference type="ChEBI" id="CHEBI:57692"/>
    </ligand>
</feature>
<evidence type="ECO:0000256" key="10">
    <source>
        <dbReference type="HAMAP-Rule" id="MF_03212"/>
    </source>
</evidence>
<dbReference type="GO" id="GO:0050661">
    <property type="term" value="F:NADP binding"/>
    <property type="evidence" value="ECO:0007669"/>
    <property type="project" value="UniProtKB-UniRule"/>
</dbReference>
<dbReference type="EC" id="1.6.2.4" evidence="10"/>
<dbReference type="Pfam" id="PF00667">
    <property type="entry name" value="FAD_binding_1"/>
    <property type="match status" value="1"/>
</dbReference>
<dbReference type="Gene3D" id="3.40.50.80">
    <property type="entry name" value="Nucleotide-binding domain of ferredoxin-NADP reductase (FNR) module"/>
    <property type="match status" value="1"/>
</dbReference>
<dbReference type="FunFam" id="3.40.50.360:FF:000036">
    <property type="entry name" value="NADPH--cytochrome P450 reductase"/>
    <property type="match status" value="1"/>
</dbReference>
<evidence type="ECO:0000256" key="4">
    <source>
        <dbReference type="ARBA" id="ARBA00022824"/>
    </source>
</evidence>
<feature type="binding site" evidence="10">
    <location>
        <begin position="729"/>
        <end position="733"/>
    </location>
    <ligand>
        <name>NADP(+)</name>
        <dbReference type="ChEBI" id="CHEBI:58349"/>
    </ligand>
</feature>
<evidence type="ECO:0000313" key="15">
    <source>
        <dbReference type="WBParaSite" id="maker-uti_cns_0005063-snap-gene-0.2-mRNA-1"/>
    </source>
</evidence>
<dbReference type="InterPro" id="IPR023208">
    <property type="entry name" value="P450R"/>
</dbReference>
<comment type="similarity">
    <text evidence="10">In the C-terminal section; belongs to the flavoprotein pyridine nucleotide cytochrome reductase family.</text>
</comment>
<comment type="function">
    <text evidence="10">This enzyme is required for electron transfer from NADP to cytochrome P450 in microsomes. It can also provide electron transfer to heme oxygenase and cytochrome B5.</text>
</comment>
<evidence type="ECO:0000256" key="1">
    <source>
        <dbReference type="ARBA" id="ARBA00022630"/>
    </source>
</evidence>
<dbReference type="PRINTS" id="PR00371">
    <property type="entry name" value="FPNCR"/>
</dbReference>
<feature type="binding site" evidence="10">
    <location>
        <position position="767"/>
    </location>
    <ligand>
        <name>NADP(+)</name>
        <dbReference type="ChEBI" id="CHEBI:58349"/>
    </ligand>
</feature>
<dbReference type="PANTHER" id="PTHR19384">
    <property type="entry name" value="NITRIC OXIDE SYNTHASE-RELATED"/>
    <property type="match status" value="1"/>
</dbReference>
<organism evidence="14 15">
    <name type="scientific">Macrostomum lignano</name>
    <dbReference type="NCBI Taxonomy" id="282301"/>
    <lineage>
        <taxon>Eukaryota</taxon>
        <taxon>Metazoa</taxon>
        <taxon>Spiralia</taxon>
        <taxon>Lophotrochozoa</taxon>
        <taxon>Platyhelminthes</taxon>
        <taxon>Rhabditophora</taxon>
        <taxon>Macrostomorpha</taxon>
        <taxon>Macrostomida</taxon>
        <taxon>Macrostomidae</taxon>
        <taxon>Macrostomum</taxon>
    </lineage>
</organism>
<dbReference type="InterPro" id="IPR017927">
    <property type="entry name" value="FAD-bd_FR_type"/>
</dbReference>
<feature type="binding site" evidence="10">
    <location>
        <begin position="723"/>
        <end position="724"/>
    </location>
    <ligand>
        <name>NADP(+)</name>
        <dbReference type="ChEBI" id="CHEBI:58349"/>
    </ligand>
</feature>
<proteinExistence type="inferred from homology"/>
<dbReference type="InterPro" id="IPR029039">
    <property type="entry name" value="Flavoprotein-like_sf"/>
</dbReference>
<dbReference type="PROSITE" id="PS51384">
    <property type="entry name" value="FAD_FR"/>
    <property type="match status" value="1"/>
</dbReference>
<dbReference type="InterPro" id="IPR001433">
    <property type="entry name" value="OxRdtase_FAD/NAD-bd"/>
</dbReference>
<dbReference type="Gene3D" id="1.20.990.10">
    <property type="entry name" value="NADPH-cytochrome p450 Reductase, Chain A, domain 3"/>
    <property type="match status" value="1"/>
</dbReference>
<dbReference type="PRINTS" id="PR00369">
    <property type="entry name" value="FLAVODOXIN"/>
</dbReference>
<accession>A0A1I8H918</accession>
<feature type="binding site" evidence="10">
    <location>
        <position position="662"/>
    </location>
    <ligand>
        <name>NADP(+)</name>
        <dbReference type="ChEBI" id="CHEBI:58349"/>
    </ligand>
</feature>
<dbReference type="WBParaSite" id="maker-uti_cns_0005063-snap-gene-0.2-mRNA-1">
    <property type="protein sequence ID" value="maker-uti_cns_0005063-snap-gene-0.2-mRNA-1"/>
    <property type="gene ID" value="maker-uti_cns_0005063-snap-gene-0.2"/>
</dbReference>
<comment type="similarity">
    <text evidence="10">Belongs to the NADPH--cytochrome P450 reductase family.</text>
</comment>
<keyword evidence="3 10" id="KW-0812">Transmembrane</keyword>
<dbReference type="Pfam" id="PF00175">
    <property type="entry name" value="NAD_binding_1"/>
    <property type="match status" value="1"/>
</dbReference>
<keyword evidence="7 10" id="KW-1133">Transmembrane helix</keyword>
<evidence type="ECO:0000259" key="12">
    <source>
        <dbReference type="PROSITE" id="PS50902"/>
    </source>
</evidence>
<keyword evidence="2 10" id="KW-0288">FMN</keyword>
<feature type="binding site" evidence="10">
    <location>
        <begin position="623"/>
        <end position="626"/>
    </location>
    <ligand>
        <name>FAD</name>
        <dbReference type="ChEBI" id="CHEBI:57692"/>
    </ligand>
</feature>
<comment type="cofactor">
    <cofactor evidence="10">
        <name>FAD</name>
        <dbReference type="ChEBI" id="CHEBI:57692"/>
    </cofactor>
    <text evidence="10">Binds 1 FAD per monomer.</text>
</comment>
<keyword evidence="6 10" id="KW-0521">NADP</keyword>
<dbReference type="PANTHER" id="PTHR19384:SF17">
    <property type="entry name" value="NADPH--CYTOCHROME P450 REDUCTASE"/>
    <property type="match status" value="1"/>
</dbReference>
<feature type="binding site" evidence="10">
    <location>
        <position position="341"/>
    </location>
    <ligand>
        <name>FMN</name>
        <dbReference type="ChEBI" id="CHEBI:58210"/>
    </ligand>
</feature>
<feature type="binding site" evidence="10">
    <location>
        <begin position="607"/>
        <end position="609"/>
    </location>
    <ligand>
        <name>FAD</name>
        <dbReference type="ChEBI" id="CHEBI:57692"/>
    </ligand>
</feature>
<evidence type="ECO:0000313" key="14">
    <source>
        <dbReference type="Proteomes" id="UP000095280"/>
    </source>
</evidence>
<dbReference type="HAMAP" id="MF_03212">
    <property type="entry name" value="NCPR"/>
    <property type="match status" value="1"/>
</dbReference>
<evidence type="ECO:0000256" key="6">
    <source>
        <dbReference type="ARBA" id="ARBA00022857"/>
    </source>
</evidence>
<feature type="domain" description="FAD-binding FR-type" evidence="13">
    <location>
        <begin position="414"/>
        <end position="655"/>
    </location>
</feature>
<dbReference type="Pfam" id="PF00258">
    <property type="entry name" value="Flavodoxin_1"/>
    <property type="match status" value="1"/>
</dbReference>